<gene>
    <name evidence="1" type="ORF">PUV54_12475</name>
</gene>
<dbReference type="AlphaFoldDB" id="A0AAE9ZDQ2"/>
<dbReference type="RefSeq" id="WP_274492588.1">
    <property type="nucleotide sequence ID" value="NZ_CP118166.1"/>
</dbReference>
<dbReference type="Proteomes" id="UP001214043">
    <property type="component" value="Chromosome"/>
</dbReference>
<evidence type="ECO:0000313" key="1">
    <source>
        <dbReference type="EMBL" id="WDI30768.1"/>
    </source>
</evidence>
<dbReference type="EMBL" id="CP118166">
    <property type="protein sequence ID" value="WDI30768.1"/>
    <property type="molecule type" value="Genomic_DNA"/>
</dbReference>
<keyword evidence="2" id="KW-1185">Reference proteome</keyword>
<dbReference type="Gene3D" id="3.10.450.50">
    <property type="match status" value="1"/>
</dbReference>
<proteinExistence type="predicted"/>
<organism evidence="1 2">
    <name type="scientific">Hyphococcus flavus</name>
    <dbReference type="NCBI Taxonomy" id="1866326"/>
    <lineage>
        <taxon>Bacteria</taxon>
        <taxon>Pseudomonadati</taxon>
        <taxon>Pseudomonadota</taxon>
        <taxon>Alphaproteobacteria</taxon>
        <taxon>Parvularculales</taxon>
        <taxon>Parvularculaceae</taxon>
        <taxon>Hyphococcus</taxon>
    </lineage>
</organism>
<evidence type="ECO:0008006" key="3">
    <source>
        <dbReference type="Google" id="ProtNLM"/>
    </source>
</evidence>
<reference evidence="1" key="1">
    <citation type="submission" date="2023-02" db="EMBL/GenBank/DDBJ databases">
        <title>Genome sequence of Hyphococcus flavus.</title>
        <authorList>
            <person name="Rong J.-C."/>
            <person name="Zhao Q."/>
            <person name="Yi M."/>
            <person name="Wu J.-Y."/>
        </authorList>
    </citation>
    <scope>NUCLEOTIDE SEQUENCE</scope>
    <source>
        <strain evidence="1">MCCC 1K03223</strain>
    </source>
</reference>
<sequence length="156" mass="17822">MSIKNSMNYHSIDDVITAMYAAISGEPGKQDWALSRSLFHEKARLVRTRLDDAGKPIALSFDVDEYQANAKELLKDIPFHEIEIARQTERFGNIANVFSAYEARTAPDAPDLIKRGMNIIQLYDDGSRWWIMHMIWDDEREGLKLPTHIFSASAHA</sequence>
<dbReference type="KEGG" id="hfl:PUV54_12475"/>
<evidence type="ECO:0000313" key="2">
    <source>
        <dbReference type="Proteomes" id="UP001214043"/>
    </source>
</evidence>
<protein>
    <recommendedName>
        <fullName evidence="3">Nuclear transport factor 2 family protein</fullName>
    </recommendedName>
</protein>
<name>A0AAE9ZDQ2_9PROT</name>
<accession>A0AAE9ZDQ2</accession>